<reference evidence="3 4" key="1">
    <citation type="submission" date="2019-09" db="EMBL/GenBank/DDBJ databases">
        <title>Taxonomic organization of the family Brucellaceae based on a phylogenomic approach.</title>
        <authorList>
            <person name="Leclercq S."/>
            <person name="Cloeckaert A."/>
            <person name="Zygmunt M.S."/>
        </authorList>
    </citation>
    <scope>NUCLEOTIDE SEQUENCE [LARGE SCALE GENOMIC DNA]</scope>
    <source>
        <strain evidence="2 3">CCUG 34461</strain>
        <strain evidence="1 4">LMG 3313</strain>
    </source>
</reference>
<dbReference type="EMBL" id="WBWX01000001">
    <property type="protein sequence ID" value="KAB2802765.1"/>
    <property type="molecule type" value="Genomic_DNA"/>
</dbReference>
<gene>
    <name evidence="1" type="ORF">F9L04_23175</name>
    <name evidence="2" type="ORF">F9L06_00905</name>
</gene>
<evidence type="ECO:0000313" key="4">
    <source>
        <dbReference type="Proteomes" id="UP000481876"/>
    </source>
</evidence>
<organism evidence="2 3">
    <name type="scientific">Brucella anthropi</name>
    <name type="common">Ochrobactrum anthropi</name>
    <dbReference type="NCBI Taxonomy" id="529"/>
    <lineage>
        <taxon>Bacteria</taxon>
        <taxon>Pseudomonadati</taxon>
        <taxon>Pseudomonadota</taxon>
        <taxon>Alphaproteobacteria</taxon>
        <taxon>Hyphomicrobiales</taxon>
        <taxon>Brucellaceae</taxon>
        <taxon>Brucella/Ochrobactrum group</taxon>
        <taxon>Brucella</taxon>
    </lineage>
</organism>
<dbReference type="Proteomes" id="UP000481876">
    <property type="component" value="Unassembled WGS sequence"/>
</dbReference>
<proteinExistence type="predicted"/>
<dbReference type="Proteomes" id="UP000441102">
    <property type="component" value="Unassembled WGS sequence"/>
</dbReference>
<protein>
    <submittedName>
        <fullName evidence="2">Uncharacterized protein</fullName>
    </submittedName>
</protein>
<evidence type="ECO:0000313" key="1">
    <source>
        <dbReference type="EMBL" id="KAB2762011.1"/>
    </source>
</evidence>
<comment type="caution">
    <text evidence="2">The sequence shown here is derived from an EMBL/GenBank/DDBJ whole genome shotgun (WGS) entry which is preliminary data.</text>
</comment>
<name>A0A6I0DYF7_BRUAN</name>
<evidence type="ECO:0000313" key="2">
    <source>
        <dbReference type="EMBL" id="KAB2802765.1"/>
    </source>
</evidence>
<sequence length="72" mass="8149">MADIAAEKAERMASGETNFWSFMAKISVEWGIFGWCMSCLGGTCMDYDENVSYRPFCGYACDESNYVNARME</sequence>
<dbReference type="AlphaFoldDB" id="A0A6I0DYF7"/>
<accession>A0A6I0DYF7</accession>
<dbReference type="EMBL" id="WBWS01000033">
    <property type="protein sequence ID" value="KAB2762011.1"/>
    <property type="molecule type" value="Genomic_DNA"/>
</dbReference>
<evidence type="ECO:0000313" key="3">
    <source>
        <dbReference type="Proteomes" id="UP000441102"/>
    </source>
</evidence>